<dbReference type="CDD" id="cd00075">
    <property type="entry name" value="HATPase"/>
    <property type="match status" value="1"/>
</dbReference>
<evidence type="ECO:0000256" key="6">
    <source>
        <dbReference type="ARBA" id="ARBA00023012"/>
    </source>
</evidence>
<dbReference type="Proteomes" id="UP001301152">
    <property type="component" value="Unassembled WGS sequence"/>
</dbReference>
<organism evidence="9 10">
    <name type="scientific">Acetobacter thailandicus</name>
    <dbReference type="NCBI Taxonomy" id="1502842"/>
    <lineage>
        <taxon>Bacteria</taxon>
        <taxon>Pseudomonadati</taxon>
        <taxon>Pseudomonadota</taxon>
        <taxon>Alphaproteobacteria</taxon>
        <taxon>Acetobacterales</taxon>
        <taxon>Acetobacteraceae</taxon>
        <taxon>Acetobacter</taxon>
    </lineage>
</organism>
<dbReference type="SUPFAM" id="SSF55874">
    <property type="entry name" value="ATPase domain of HSP90 chaperone/DNA topoisomerase II/histidine kinase"/>
    <property type="match status" value="1"/>
</dbReference>
<dbReference type="InterPro" id="IPR003661">
    <property type="entry name" value="HisK_dim/P_dom"/>
</dbReference>
<dbReference type="Gene3D" id="3.30.565.10">
    <property type="entry name" value="Histidine kinase-like ATPase, C-terminal domain"/>
    <property type="match status" value="1"/>
</dbReference>
<dbReference type="InterPro" id="IPR050351">
    <property type="entry name" value="BphY/WalK/GraS-like"/>
</dbReference>
<feature type="transmembrane region" description="Helical" evidence="7">
    <location>
        <begin position="49"/>
        <end position="68"/>
    </location>
</feature>
<evidence type="ECO:0000313" key="10">
    <source>
        <dbReference type="Proteomes" id="UP001301152"/>
    </source>
</evidence>
<evidence type="ECO:0000256" key="2">
    <source>
        <dbReference type="ARBA" id="ARBA00012438"/>
    </source>
</evidence>
<evidence type="ECO:0000256" key="3">
    <source>
        <dbReference type="ARBA" id="ARBA00022553"/>
    </source>
</evidence>
<dbReference type="EC" id="2.7.13.3" evidence="2"/>
<keyword evidence="4" id="KW-0808">Transferase</keyword>
<feature type="transmembrane region" description="Helical" evidence="7">
    <location>
        <begin position="6"/>
        <end position="28"/>
    </location>
</feature>
<evidence type="ECO:0000256" key="5">
    <source>
        <dbReference type="ARBA" id="ARBA00022777"/>
    </source>
</evidence>
<dbReference type="SMART" id="SM00387">
    <property type="entry name" value="HATPase_c"/>
    <property type="match status" value="1"/>
</dbReference>
<dbReference type="PANTHER" id="PTHR45453">
    <property type="entry name" value="PHOSPHATE REGULON SENSOR PROTEIN PHOR"/>
    <property type="match status" value="1"/>
</dbReference>
<proteinExistence type="predicted"/>
<keyword evidence="6" id="KW-0902">Two-component regulatory system</keyword>
<name>A0ABT3QDI6_9PROT</name>
<dbReference type="InterPro" id="IPR036890">
    <property type="entry name" value="HATPase_C_sf"/>
</dbReference>
<dbReference type="PRINTS" id="PR00344">
    <property type="entry name" value="BCTRLSENSOR"/>
</dbReference>
<evidence type="ECO:0000259" key="8">
    <source>
        <dbReference type="PROSITE" id="PS50109"/>
    </source>
</evidence>
<feature type="domain" description="Histidine kinase" evidence="8">
    <location>
        <begin position="185"/>
        <end position="419"/>
    </location>
</feature>
<evidence type="ECO:0000256" key="7">
    <source>
        <dbReference type="SAM" id="Phobius"/>
    </source>
</evidence>
<dbReference type="PANTHER" id="PTHR45453:SF1">
    <property type="entry name" value="PHOSPHATE REGULON SENSOR PROTEIN PHOR"/>
    <property type="match status" value="1"/>
</dbReference>
<dbReference type="SMART" id="SM00388">
    <property type="entry name" value="HisKA"/>
    <property type="match status" value="1"/>
</dbReference>
<dbReference type="RefSeq" id="WP_173559088.1">
    <property type="nucleotide sequence ID" value="NZ_JAPIUZ010000002.1"/>
</dbReference>
<reference evidence="9 10" key="1">
    <citation type="submission" date="2022-11" db="EMBL/GenBank/DDBJ databases">
        <title>Genome sequencing of Acetobacter type strain.</title>
        <authorList>
            <person name="Heo J."/>
            <person name="Lee D."/>
            <person name="Han B.-H."/>
            <person name="Hong S.-B."/>
            <person name="Kwon S.-W."/>
        </authorList>
    </citation>
    <scope>NUCLEOTIDE SEQUENCE [LARGE SCALE GENOMIC DNA]</scope>
    <source>
        <strain evidence="9 10">KACC 21253</strain>
    </source>
</reference>
<keyword evidence="7" id="KW-0812">Transmembrane</keyword>
<evidence type="ECO:0000313" key="9">
    <source>
        <dbReference type="EMBL" id="MCX2563362.1"/>
    </source>
</evidence>
<evidence type="ECO:0000256" key="1">
    <source>
        <dbReference type="ARBA" id="ARBA00000085"/>
    </source>
</evidence>
<dbReference type="InterPro" id="IPR003594">
    <property type="entry name" value="HATPase_dom"/>
</dbReference>
<dbReference type="InterPro" id="IPR004358">
    <property type="entry name" value="Sig_transdc_His_kin-like_C"/>
</dbReference>
<dbReference type="InterPro" id="IPR005467">
    <property type="entry name" value="His_kinase_dom"/>
</dbReference>
<dbReference type="InterPro" id="IPR036097">
    <property type="entry name" value="HisK_dim/P_sf"/>
</dbReference>
<evidence type="ECO:0000256" key="4">
    <source>
        <dbReference type="ARBA" id="ARBA00022679"/>
    </source>
</evidence>
<sequence length="420" mass="46435">MLSAALLYAAGGVVTGSSITGIVTALMLRSRHRAGAKSDRFLRPMSQSRLLAVIEPIAAALPVAMVVLDSERRIVHTSPYAEAEFSGGLNAIERHPAFQSSLDRLKEKDAARNAAPEEALIVQDVPVRRVVRALFQRHVFSPYFLAVDQNRKKRFARDIALTFVVLHDVTKMEMAERQHADFVAYASHELRTPLAALLGFIETLQGPAAGDPDAQKEFLSIMAEQGQRMQRLLDGLLYLSKVQMLEHQRPRGQIVLEELCRKLEREASVLCRRQKTKLHVVVSDLSVQSVAGDTDQMVQVLMNLVENALKYATQDSDLPRDHKPEITVTCRDAEPGKGWPGHSGVEIRVSDNGPGIAARHLPRLTERFYRVPRTSAVVQGSGLGLAIVQHIIARHGGRFRIESVVGQGTDCLIWLPAHVS</sequence>
<dbReference type="EMBL" id="JAPIUZ010000002">
    <property type="protein sequence ID" value="MCX2563362.1"/>
    <property type="molecule type" value="Genomic_DNA"/>
</dbReference>
<keyword evidence="3" id="KW-0597">Phosphoprotein</keyword>
<accession>A0ABT3QDI6</accession>
<dbReference type="Pfam" id="PF00512">
    <property type="entry name" value="HisKA"/>
    <property type="match status" value="1"/>
</dbReference>
<keyword evidence="7" id="KW-0472">Membrane</keyword>
<protein>
    <recommendedName>
        <fullName evidence="2">histidine kinase</fullName>
        <ecNumber evidence="2">2.7.13.3</ecNumber>
    </recommendedName>
</protein>
<dbReference type="CDD" id="cd00082">
    <property type="entry name" value="HisKA"/>
    <property type="match status" value="1"/>
</dbReference>
<dbReference type="GO" id="GO:0005524">
    <property type="term" value="F:ATP binding"/>
    <property type="evidence" value="ECO:0007669"/>
    <property type="project" value="UniProtKB-KW"/>
</dbReference>
<gene>
    <name evidence="9" type="ORF">OQ497_05210</name>
</gene>
<dbReference type="SUPFAM" id="SSF47384">
    <property type="entry name" value="Homodimeric domain of signal transducing histidine kinase"/>
    <property type="match status" value="1"/>
</dbReference>
<keyword evidence="9" id="KW-0547">Nucleotide-binding</keyword>
<keyword evidence="10" id="KW-1185">Reference proteome</keyword>
<comment type="catalytic activity">
    <reaction evidence="1">
        <text>ATP + protein L-histidine = ADP + protein N-phospho-L-histidine.</text>
        <dbReference type="EC" id="2.7.13.3"/>
    </reaction>
</comment>
<keyword evidence="5" id="KW-0418">Kinase</keyword>
<dbReference type="Pfam" id="PF02518">
    <property type="entry name" value="HATPase_c"/>
    <property type="match status" value="1"/>
</dbReference>
<keyword evidence="7" id="KW-1133">Transmembrane helix</keyword>
<dbReference type="Gene3D" id="1.10.287.130">
    <property type="match status" value="1"/>
</dbReference>
<comment type="caution">
    <text evidence="9">The sequence shown here is derived from an EMBL/GenBank/DDBJ whole genome shotgun (WGS) entry which is preliminary data.</text>
</comment>
<dbReference type="PROSITE" id="PS50109">
    <property type="entry name" value="HIS_KIN"/>
    <property type="match status" value="1"/>
</dbReference>
<keyword evidence="9" id="KW-0067">ATP-binding</keyword>